<dbReference type="SUPFAM" id="SSF46689">
    <property type="entry name" value="Homeodomain-like"/>
    <property type="match status" value="1"/>
</dbReference>
<protein>
    <submittedName>
        <fullName evidence="1">Transposase</fullName>
    </submittedName>
</protein>
<keyword evidence="2" id="KW-1185">Reference proteome</keyword>
<name>A0ABS0H947_9ACTN</name>
<organism evidence="1 2">
    <name type="scientific">Plantactinospora alkalitolerans</name>
    <dbReference type="NCBI Taxonomy" id="2789879"/>
    <lineage>
        <taxon>Bacteria</taxon>
        <taxon>Bacillati</taxon>
        <taxon>Actinomycetota</taxon>
        <taxon>Actinomycetes</taxon>
        <taxon>Micromonosporales</taxon>
        <taxon>Micromonosporaceae</taxon>
        <taxon>Plantactinospora</taxon>
    </lineage>
</organism>
<dbReference type="RefSeq" id="WP_196206461.1">
    <property type="nucleotide sequence ID" value="NZ_JADPUN010000407.1"/>
</dbReference>
<reference evidence="1 2" key="1">
    <citation type="submission" date="2020-11" db="EMBL/GenBank/DDBJ databases">
        <title>A novel isolate from a Black sea contaminated sediment with potential to produce alkanes: Plantactinospora alkalitolerans sp. nov.</title>
        <authorList>
            <person name="Carro L."/>
            <person name="Veyisoglu A."/>
            <person name="Guven K."/>
            <person name="Schumann P."/>
            <person name="Klenk H.-P."/>
            <person name="Sahin N."/>
        </authorList>
    </citation>
    <scope>NUCLEOTIDE SEQUENCE [LARGE SCALE GENOMIC DNA]</scope>
    <source>
        <strain evidence="1 2">S1510</strain>
    </source>
</reference>
<proteinExistence type="predicted"/>
<gene>
    <name evidence="1" type="ORF">I0C86_39650</name>
</gene>
<dbReference type="Proteomes" id="UP000638560">
    <property type="component" value="Unassembled WGS sequence"/>
</dbReference>
<dbReference type="InterPro" id="IPR009057">
    <property type="entry name" value="Homeodomain-like_sf"/>
</dbReference>
<sequence length="103" mass="11113">MAETRRQFDPAVQAGAVRIVRETGKSIAQVSRDLGINSGTLANWVKRDRELRGGAAAGQLAEDERVELARLRRENAELAMERDDAPTVVNSSGSVLVLAAGLR</sequence>
<evidence type="ECO:0000313" key="2">
    <source>
        <dbReference type="Proteomes" id="UP000638560"/>
    </source>
</evidence>
<dbReference type="Pfam" id="PF01527">
    <property type="entry name" value="HTH_Tnp_1"/>
    <property type="match status" value="1"/>
</dbReference>
<evidence type="ECO:0000313" key="1">
    <source>
        <dbReference type="EMBL" id="MBF9134996.1"/>
    </source>
</evidence>
<dbReference type="EMBL" id="JADPUN010000407">
    <property type="protein sequence ID" value="MBF9134996.1"/>
    <property type="molecule type" value="Genomic_DNA"/>
</dbReference>
<comment type="caution">
    <text evidence="1">The sequence shown here is derived from an EMBL/GenBank/DDBJ whole genome shotgun (WGS) entry which is preliminary data.</text>
</comment>
<dbReference type="InterPro" id="IPR002514">
    <property type="entry name" value="Transposase_8"/>
</dbReference>
<dbReference type="Gene3D" id="1.10.10.60">
    <property type="entry name" value="Homeodomain-like"/>
    <property type="match status" value="1"/>
</dbReference>
<accession>A0ABS0H947</accession>